<proteinExistence type="inferred from homology"/>
<dbReference type="EC" id="3.4.24.39" evidence="3"/>
<keyword evidence="10" id="KW-0482">Metalloprotease</keyword>
<dbReference type="SUPFAM" id="SSF55486">
    <property type="entry name" value="Metalloproteases ('zincins'), catalytic domain"/>
    <property type="match status" value="1"/>
</dbReference>
<dbReference type="GO" id="GO:0004222">
    <property type="term" value="F:metalloendopeptidase activity"/>
    <property type="evidence" value="ECO:0007669"/>
    <property type="project" value="InterPro"/>
</dbReference>
<keyword evidence="9 13" id="KW-0862">Zinc</keyword>
<evidence type="ECO:0000256" key="8">
    <source>
        <dbReference type="ARBA" id="ARBA00022801"/>
    </source>
</evidence>
<keyword evidence="8" id="KW-0378">Hydrolase</keyword>
<feature type="binding site" evidence="13">
    <location>
        <position position="325"/>
    </location>
    <ligand>
        <name>Zn(2+)</name>
        <dbReference type="ChEBI" id="CHEBI:29105"/>
        <note>catalytic</note>
    </ligand>
</feature>
<reference evidence="15" key="1">
    <citation type="submission" date="2022-08" db="EMBL/GenBank/DDBJ databases">
        <authorList>
            <person name="Giroux E."/>
            <person name="Giroux E."/>
        </authorList>
    </citation>
    <scope>NUCLEOTIDE SEQUENCE</scope>
    <source>
        <strain evidence="15">H1091258</strain>
    </source>
</reference>
<dbReference type="InterPro" id="IPR001384">
    <property type="entry name" value="Peptidase_M35"/>
</dbReference>
<evidence type="ECO:0000256" key="1">
    <source>
        <dbReference type="ARBA" id="ARBA00001187"/>
    </source>
</evidence>
<sequence>MKAATVVSCLAALANGAAINLARRDASPLDVKIEQVGNSELKATITNTGSSPLRVLKTGSILDDTPVERAQFTPPLLKVVINRVAFNGIRVYVRDTNLPDSAFKTIGAGEKVEVQWDPAKVHDLSTGGEFNVSSVGSLRYAKEGSNDIAGQIVYDSGVLTAKVDGVKAAEVHAAFHQSLAAKRANVQNDCTGSKKTAVIKGLAEGQKLAAAAQTAAKAGTRVEQYFRSKSSGTKAADVLGKVADYLGSSTADAKMYCSDVGNFCANAAAYAQASHLELFFLNDASTNKLSQPGLDGYIVLCENSFEVPVSGAGCRGMDLAYLMIHEATHLSEIGATDDVCYGYEGCVDTISASQSLNNADTFAMYASGIKNSC</sequence>
<evidence type="ECO:0000256" key="13">
    <source>
        <dbReference type="PIRSR" id="PIRSR601384-2"/>
    </source>
</evidence>
<dbReference type="Pfam" id="PF02102">
    <property type="entry name" value="Peptidase_M35"/>
    <property type="match status" value="1"/>
</dbReference>
<evidence type="ECO:0000256" key="6">
    <source>
        <dbReference type="ARBA" id="ARBA00022723"/>
    </source>
</evidence>
<feature type="binding site" evidence="13">
    <location>
        <position position="338"/>
    </location>
    <ligand>
        <name>Zn(2+)</name>
        <dbReference type="ChEBI" id="CHEBI:29105"/>
        <note>catalytic</note>
    </ligand>
</feature>
<name>A0A9W4WC56_9PEZI</name>
<comment type="catalytic activity">
    <reaction evidence="1">
        <text>Preferential cleavage of bonds with hydrophobic residues in P1'. Also 3-Asn-|-Gln-4 and 8-Gly-|-Ser-9 bonds in insulin B chain.</text>
        <dbReference type="EC" id="3.4.24.39"/>
    </reaction>
</comment>
<evidence type="ECO:0000256" key="9">
    <source>
        <dbReference type="ARBA" id="ARBA00022833"/>
    </source>
</evidence>
<evidence type="ECO:0000256" key="4">
    <source>
        <dbReference type="ARBA" id="ARBA00022670"/>
    </source>
</evidence>
<dbReference type="Proteomes" id="UP001152533">
    <property type="component" value="Unassembled WGS sequence"/>
</dbReference>
<dbReference type="InterPro" id="IPR024079">
    <property type="entry name" value="MetalloPept_cat_dom_sf"/>
</dbReference>
<dbReference type="PANTHER" id="PTHR37016:SF3">
    <property type="entry name" value="NEUTRAL PROTEASE 2-RELATED"/>
    <property type="match status" value="1"/>
</dbReference>
<dbReference type="GO" id="GO:0006508">
    <property type="term" value="P:proteolysis"/>
    <property type="evidence" value="ECO:0007669"/>
    <property type="project" value="UniProtKB-KW"/>
</dbReference>
<keyword evidence="5" id="KW-0165">Cleavage on pair of basic residues</keyword>
<accession>A0A9W4WC56</accession>
<keyword evidence="4" id="KW-0645">Protease</keyword>
<comment type="cofactor">
    <cofactor evidence="13">
        <name>Zn(2+)</name>
        <dbReference type="ChEBI" id="CHEBI:29105"/>
    </cofactor>
    <text evidence="13">Binds 1 zinc ion per subunit.</text>
</comment>
<evidence type="ECO:0000313" key="15">
    <source>
        <dbReference type="EMBL" id="CAI0650697.1"/>
    </source>
</evidence>
<comment type="caution">
    <text evidence="15">The sequence shown here is derived from an EMBL/GenBank/DDBJ whole genome shotgun (WGS) entry which is preliminary data.</text>
</comment>
<dbReference type="Gene3D" id="2.60.40.2970">
    <property type="match status" value="1"/>
</dbReference>
<dbReference type="PANTHER" id="PTHR37016">
    <property type="match status" value="1"/>
</dbReference>
<evidence type="ECO:0000256" key="14">
    <source>
        <dbReference type="SAM" id="SignalP"/>
    </source>
</evidence>
<evidence type="ECO:0000256" key="11">
    <source>
        <dbReference type="ARBA" id="ARBA00023145"/>
    </source>
</evidence>
<keyword evidence="11" id="KW-0865">Zymogen</keyword>
<evidence type="ECO:0000256" key="2">
    <source>
        <dbReference type="ARBA" id="ARBA00010279"/>
    </source>
</evidence>
<dbReference type="EMBL" id="CAMGZC010000919">
    <property type="protein sequence ID" value="CAI0650697.1"/>
    <property type="molecule type" value="Genomic_DNA"/>
</dbReference>
<evidence type="ECO:0000256" key="10">
    <source>
        <dbReference type="ARBA" id="ARBA00023049"/>
    </source>
</evidence>
<evidence type="ECO:0000256" key="7">
    <source>
        <dbReference type="ARBA" id="ARBA00022729"/>
    </source>
</evidence>
<dbReference type="GO" id="GO:0046872">
    <property type="term" value="F:metal ion binding"/>
    <property type="evidence" value="ECO:0007669"/>
    <property type="project" value="UniProtKB-KW"/>
</dbReference>
<dbReference type="InterPro" id="IPR050414">
    <property type="entry name" value="Fungal_M35_metalloproteases"/>
</dbReference>
<protein>
    <recommendedName>
        <fullName evidence="3">deuterolysin</fullName>
        <ecNumber evidence="3">3.4.24.39</ecNumber>
    </recommendedName>
</protein>
<keyword evidence="16" id="KW-1185">Reference proteome</keyword>
<dbReference type="OrthoDB" id="412874at2759"/>
<feature type="chain" id="PRO_5040863463" description="deuterolysin" evidence="14">
    <location>
        <begin position="17"/>
        <end position="373"/>
    </location>
</feature>
<feature type="binding site" evidence="13">
    <location>
        <position position="329"/>
    </location>
    <ligand>
        <name>Zn(2+)</name>
        <dbReference type="ChEBI" id="CHEBI:29105"/>
        <note>catalytic</note>
    </ligand>
</feature>
<comment type="similarity">
    <text evidence="2">Belongs to the peptidase M35 family.</text>
</comment>
<keyword evidence="6 13" id="KW-0479">Metal-binding</keyword>
<evidence type="ECO:0000256" key="5">
    <source>
        <dbReference type="ARBA" id="ARBA00022685"/>
    </source>
</evidence>
<dbReference type="AlphaFoldDB" id="A0A9W4WC56"/>
<gene>
    <name evidence="15" type="ORF">CGXH109_LOCUS98708</name>
</gene>
<dbReference type="Gene3D" id="3.40.390.10">
    <property type="entry name" value="Collagenase (Catalytic Domain)"/>
    <property type="match status" value="1"/>
</dbReference>
<feature type="active site" evidence="12">
    <location>
        <position position="326"/>
    </location>
</feature>
<feature type="signal peptide" evidence="14">
    <location>
        <begin position="1"/>
        <end position="16"/>
    </location>
</feature>
<evidence type="ECO:0000256" key="12">
    <source>
        <dbReference type="PIRSR" id="PIRSR601384-1"/>
    </source>
</evidence>
<keyword evidence="7 14" id="KW-0732">Signal</keyword>
<organism evidence="15 16">
    <name type="scientific">Colletotrichum noveboracense</name>
    <dbReference type="NCBI Taxonomy" id="2664923"/>
    <lineage>
        <taxon>Eukaryota</taxon>
        <taxon>Fungi</taxon>
        <taxon>Dikarya</taxon>
        <taxon>Ascomycota</taxon>
        <taxon>Pezizomycotina</taxon>
        <taxon>Sordariomycetes</taxon>
        <taxon>Hypocreomycetidae</taxon>
        <taxon>Glomerellales</taxon>
        <taxon>Glomerellaceae</taxon>
        <taxon>Colletotrichum</taxon>
        <taxon>Colletotrichum gloeosporioides species complex</taxon>
    </lineage>
</organism>
<evidence type="ECO:0000256" key="3">
    <source>
        <dbReference type="ARBA" id="ARBA00012431"/>
    </source>
</evidence>
<evidence type="ECO:0000313" key="16">
    <source>
        <dbReference type="Proteomes" id="UP001152533"/>
    </source>
</evidence>